<dbReference type="EMBL" id="CP114040">
    <property type="protein sequence ID" value="WAS96627.1"/>
    <property type="molecule type" value="Genomic_DNA"/>
</dbReference>
<keyword evidence="1" id="KW-0472">Membrane</keyword>
<organism evidence="2 3">
    <name type="scientific">Nannocystis punicea</name>
    <dbReference type="NCBI Taxonomy" id="2995304"/>
    <lineage>
        <taxon>Bacteria</taxon>
        <taxon>Pseudomonadati</taxon>
        <taxon>Myxococcota</taxon>
        <taxon>Polyangia</taxon>
        <taxon>Nannocystales</taxon>
        <taxon>Nannocystaceae</taxon>
        <taxon>Nannocystis</taxon>
    </lineage>
</organism>
<sequence length="117" mass="12119">MIEALAELHGADFSSERARTAVAALLGGFGTVSMTRRLARGLWRLVPGLGALVGAVGVSALGGAVTHAIGKLFAAHFESGGTLLTLDVARMRAHFRAELDADPRLREGAAGLVDRLS</sequence>
<evidence type="ECO:0000256" key="1">
    <source>
        <dbReference type="SAM" id="Phobius"/>
    </source>
</evidence>
<evidence type="ECO:0000313" key="3">
    <source>
        <dbReference type="Proteomes" id="UP001164459"/>
    </source>
</evidence>
<dbReference type="RefSeq" id="WP_269038993.1">
    <property type="nucleotide sequence ID" value="NZ_CP114040.1"/>
</dbReference>
<evidence type="ECO:0008006" key="4">
    <source>
        <dbReference type="Google" id="ProtNLM"/>
    </source>
</evidence>
<protein>
    <recommendedName>
        <fullName evidence="4">DUF697 domain-containing protein</fullName>
    </recommendedName>
</protein>
<reference evidence="2" key="1">
    <citation type="submission" date="2022-11" db="EMBL/GenBank/DDBJ databases">
        <title>Minimal conservation of predation-associated metabolite biosynthetic gene clusters underscores biosynthetic potential of Myxococcota including descriptions for ten novel species: Archangium lansinium sp. nov., Myxococcus landrumus sp. nov., Nannocystis bai.</title>
        <authorList>
            <person name="Ahearne A."/>
            <person name="Stevens C."/>
            <person name="Dowd S."/>
        </authorList>
    </citation>
    <scope>NUCLEOTIDE SEQUENCE</scope>
    <source>
        <strain evidence="2">Fl3</strain>
    </source>
</reference>
<proteinExistence type="predicted"/>
<keyword evidence="1" id="KW-0812">Transmembrane</keyword>
<evidence type="ECO:0000313" key="2">
    <source>
        <dbReference type="EMBL" id="WAS96627.1"/>
    </source>
</evidence>
<gene>
    <name evidence="2" type="ORF">O0S08_10765</name>
</gene>
<name>A0ABY7HBI2_9BACT</name>
<keyword evidence="3" id="KW-1185">Reference proteome</keyword>
<feature type="transmembrane region" description="Helical" evidence="1">
    <location>
        <begin position="42"/>
        <end position="62"/>
    </location>
</feature>
<keyword evidence="1" id="KW-1133">Transmembrane helix</keyword>
<dbReference type="Proteomes" id="UP001164459">
    <property type="component" value="Chromosome"/>
</dbReference>
<accession>A0ABY7HBI2</accession>